<dbReference type="Proteomes" id="UP000197446">
    <property type="component" value="Unassembled WGS sequence"/>
</dbReference>
<protein>
    <submittedName>
        <fullName evidence="1">Type II secretory pathway, pseudopilin PulG</fullName>
    </submittedName>
</protein>
<dbReference type="EMBL" id="NISI01000003">
    <property type="protein sequence ID" value="OWR04042.1"/>
    <property type="molecule type" value="Genomic_DNA"/>
</dbReference>
<proteinExistence type="predicted"/>
<evidence type="ECO:0000313" key="2">
    <source>
        <dbReference type="Proteomes" id="UP000197446"/>
    </source>
</evidence>
<organism evidence="1 2">
    <name type="scientific">Roseateles puraquae</name>
    <dbReference type="NCBI Taxonomy" id="431059"/>
    <lineage>
        <taxon>Bacteria</taxon>
        <taxon>Pseudomonadati</taxon>
        <taxon>Pseudomonadota</taxon>
        <taxon>Betaproteobacteria</taxon>
        <taxon>Burkholderiales</taxon>
        <taxon>Sphaerotilaceae</taxon>
        <taxon>Roseateles</taxon>
    </lineage>
</organism>
<evidence type="ECO:0000313" key="1">
    <source>
        <dbReference type="EMBL" id="OWR04042.1"/>
    </source>
</evidence>
<name>A0A254NB12_9BURK</name>
<comment type="caution">
    <text evidence="1">The sequence shown here is derived from an EMBL/GenBank/DDBJ whole genome shotgun (WGS) entry which is preliminary data.</text>
</comment>
<gene>
    <name evidence="1" type="ORF">CDO81_09970</name>
</gene>
<sequence length="162" mass="17846">MISRMSGFTMLIVLGLVALASAGLSLVSSRYTAQVQRDKEQELLIVGRMYAAALQRYYDSAPGNLKRYPKTLDWLARDPRYAGVVRHMRKVYPDPLQPDKPWGLAFDSNGGIVGVFSVNYAQPLGPASPLAPVADARRYSDWLFLADPKLTNFTLSITGAPP</sequence>
<accession>A0A254NB12</accession>
<keyword evidence="2" id="KW-1185">Reference proteome</keyword>
<reference evidence="1 2" key="1">
    <citation type="journal article" date="2007" name="Int. J. Syst. Evol. Microbiol.">
        <title>Description of Pelomonas aquatica sp. nov. and Pelomonas puraquae sp. nov., isolated from industrial and haemodialysis water.</title>
        <authorList>
            <person name="Gomila M."/>
            <person name="Bowien B."/>
            <person name="Falsen E."/>
            <person name="Moore E.R."/>
            <person name="Lalucat J."/>
        </authorList>
    </citation>
    <scope>NUCLEOTIDE SEQUENCE [LARGE SCALE GENOMIC DNA]</scope>
    <source>
        <strain evidence="1 2">CCUG 52769</strain>
    </source>
</reference>
<dbReference type="AlphaFoldDB" id="A0A254NB12"/>